<sequence length="171" mass="19951">MKINQERKRIDEALDKYRHWLDEISDEQFDATPPNGGWSYAEVYSHILQSDFGSLIAAEKCARKTGTSTTKGANLFGKFVLLTCIFPRVKTSAELSSKTKKITKEEARNLLIRVRSRLDCVMELLHNAPKNYKIKHPRMGMLNAEQWLRFTRIHTEHHLKQLERIRKIISQ</sequence>
<dbReference type="Gene3D" id="1.20.120.450">
    <property type="entry name" value="dinb family like domain"/>
    <property type="match status" value="1"/>
</dbReference>
<dbReference type="RefSeq" id="WP_273631084.1">
    <property type="nucleotide sequence ID" value="NZ_CP117167.1"/>
</dbReference>
<proteinExistence type="predicted"/>
<dbReference type="InterPro" id="IPR024775">
    <property type="entry name" value="DinB-like"/>
</dbReference>
<dbReference type="Proteomes" id="UP001216139">
    <property type="component" value="Chromosome"/>
</dbReference>
<protein>
    <submittedName>
        <fullName evidence="2">DinB family protein</fullName>
    </submittedName>
</protein>
<dbReference type="SUPFAM" id="SSF109854">
    <property type="entry name" value="DinB/YfiT-like putative metalloenzymes"/>
    <property type="match status" value="1"/>
</dbReference>
<evidence type="ECO:0000313" key="2">
    <source>
        <dbReference type="EMBL" id="WCT12812.1"/>
    </source>
</evidence>
<evidence type="ECO:0000313" key="3">
    <source>
        <dbReference type="Proteomes" id="UP001216139"/>
    </source>
</evidence>
<feature type="domain" description="DinB-like" evidence="1">
    <location>
        <begin position="10"/>
        <end position="162"/>
    </location>
</feature>
<gene>
    <name evidence="2" type="ORF">PQO05_02545</name>
</gene>
<accession>A0ABY7T8X0</accession>
<dbReference type="EMBL" id="CP117167">
    <property type="protein sequence ID" value="WCT12812.1"/>
    <property type="molecule type" value="Genomic_DNA"/>
</dbReference>
<evidence type="ECO:0000259" key="1">
    <source>
        <dbReference type="Pfam" id="PF12867"/>
    </source>
</evidence>
<dbReference type="Pfam" id="PF12867">
    <property type="entry name" value="DinB_2"/>
    <property type="match status" value="1"/>
</dbReference>
<reference evidence="2 3" key="1">
    <citation type="submission" date="2023-02" db="EMBL/GenBank/DDBJ databases">
        <title>Genome sequence of Mucilaginibacter jinjuensis strain KACC 16571.</title>
        <authorList>
            <person name="Kim S."/>
            <person name="Heo J."/>
            <person name="Kwon S.-W."/>
        </authorList>
    </citation>
    <scope>NUCLEOTIDE SEQUENCE [LARGE SCALE GENOMIC DNA]</scope>
    <source>
        <strain evidence="2 3">KACC 16571</strain>
    </source>
</reference>
<keyword evidence="3" id="KW-1185">Reference proteome</keyword>
<organism evidence="2 3">
    <name type="scientific">Mucilaginibacter jinjuensis</name>
    <dbReference type="NCBI Taxonomy" id="1176721"/>
    <lineage>
        <taxon>Bacteria</taxon>
        <taxon>Pseudomonadati</taxon>
        <taxon>Bacteroidota</taxon>
        <taxon>Sphingobacteriia</taxon>
        <taxon>Sphingobacteriales</taxon>
        <taxon>Sphingobacteriaceae</taxon>
        <taxon>Mucilaginibacter</taxon>
    </lineage>
</organism>
<name>A0ABY7T8X0_9SPHI</name>
<dbReference type="InterPro" id="IPR034660">
    <property type="entry name" value="DinB/YfiT-like"/>
</dbReference>